<dbReference type="PROSITE" id="PS50005">
    <property type="entry name" value="TPR"/>
    <property type="match status" value="1"/>
</dbReference>
<accession>A0A919KQH1</accession>
<organism evidence="2 3">
    <name type="scientific">Kitasatospora indigofera</name>
    <dbReference type="NCBI Taxonomy" id="67307"/>
    <lineage>
        <taxon>Bacteria</taxon>
        <taxon>Bacillati</taxon>
        <taxon>Actinomycetota</taxon>
        <taxon>Actinomycetes</taxon>
        <taxon>Kitasatosporales</taxon>
        <taxon>Streptomycetaceae</taxon>
        <taxon>Kitasatospora</taxon>
    </lineage>
</organism>
<evidence type="ECO:0000256" key="1">
    <source>
        <dbReference type="PROSITE-ProRule" id="PRU00339"/>
    </source>
</evidence>
<comment type="caution">
    <text evidence="2">The sequence shown here is derived from an EMBL/GenBank/DDBJ whole genome shotgun (WGS) entry which is preliminary data.</text>
</comment>
<dbReference type="InterPro" id="IPR006597">
    <property type="entry name" value="Sel1-like"/>
</dbReference>
<proteinExistence type="predicted"/>
<protein>
    <recommendedName>
        <fullName evidence="4">Sel1 repeat family protein</fullName>
    </recommendedName>
</protein>
<evidence type="ECO:0008006" key="4">
    <source>
        <dbReference type="Google" id="ProtNLM"/>
    </source>
</evidence>
<dbReference type="PANTHER" id="PTHR11102">
    <property type="entry name" value="SEL-1-LIKE PROTEIN"/>
    <property type="match status" value="1"/>
</dbReference>
<dbReference type="RefSeq" id="WP_190210911.1">
    <property type="nucleotide sequence ID" value="NZ_BNBO01000010.1"/>
</dbReference>
<dbReference type="InterPro" id="IPR019734">
    <property type="entry name" value="TPR_rpt"/>
</dbReference>
<dbReference type="PANTHER" id="PTHR11102:SF160">
    <property type="entry name" value="ERAD-ASSOCIATED E3 UBIQUITIN-PROTEIN LIGASE COMPONENT HRD3"/>
    <property type="match status" value="1"/>
</dbReference>
<dbReference type="SMART" id="SM00028">
    <property type="entry name" value="TPR"/>
    <property type="match status" value="3"/>
</dbReference>
<dbReference type="Gene3D" id="1.25.40.10">
    <property type="entry name" value="Tetratricopeptide repeat domain"/>
    <property type="match status" value="2"/>
</dbReference>
<dbReference type="InterPro" id="IPR011990">
    <property type="entry name" value="TPR-like_helical_dom_sf"/>
</dbReference>
<keyword evidence="3" id="KW-1185">Reference proteome</keyword>
<sequence>MRDSTEKSSQGNISLDAVASGNSALAQLGQGHQHNYFGASVPIPPVSDWIRVADVDPIILGIHKCRPIGKTIGLTPYVARDVDSQISESISQSRSGGFTLIVGDSTAGKTRSLYEAILESLPDARIISPSNPGSIRQIPQLAHESEQQSVLWLDDLERFLGPDGVEPFLVGQLINAGVCIAATLRAERYEAFMPRAERAAGMMRDETAQHIARIGMQVLNIADTIEMDRVWSPSEIRSAQEFADQRIIEAIDHHGPYGIAEYLAAGPPLYGEWKRALRAHGNPRGHALVAAAVDLARAGLIHPIKLSDLEALHHLYLDKAGGPLLRPESFEEAVDWATSIRYGVTSLLMPSKDNRWRAFDYLIDSASRDQKGFPAEDSFWLTAASLAAVDWEYFNITQAASKNGRRELTERLWIERAHGGDSHAAFHLALHYAELEEAATQEHWVRRAAEEGNPQALLMLGELQIDRGDLGDATISLSKGLELGEEDCAWKLGTIHIMLGDMVKAEEFWRTGHAMGSVGAGTSLGIHLDHQGQLESAIEVFRRTAIESSMPNTQYNLARALERHGSIDESKTWYEKAADAGHAHAQTNLGVLLTKEGDLQKALEYFLKATDGDDGLGACHAADIEGLMGREEEAERLYEKSFTLGLVHAADHLGILHIRRGDLSLAKHWFRISRAHGNESATWNLGMIRLYGGDIPSLDVLIICNWPN</sequence>
<dbReference type="EMBL" id="BNBO01000010">
    <property type="protein sequence ID" value="GHH68478.1"/>
    <property type="molecule type" value="Genomic_DNA"/>
</dbReference>
<dbReference type="Pfam" id="PF13432">
    <property type="entry name" value="TPR_16"/>
    <property type="match status" value="1"/>
</dbReference>
<dbReference type="AlphaFoldDB" id="A0A919KQH1"/>
<dbReference type="SUPFAM" id="SSF81901">
    <property type="entry name" value="HCP-like"/>
    <property type="match status" value="2"/>
</dbReference>
<evidence type="ECO:0000313" key="3">
    <source>
        <dbReference type="Proteomes" id="UP000617734"/>
    </source>
</evidence>
<feature type="repeat" description="TPR" evidence="1">
    <location>
        <begin position="583"/>
        <end position="616"/>
    </location>
</feature>
<gene>
    <name evidence="2" type="ORF">GCM10018781_25550</name>
</gene>
<reference evidence="2" key="2">
    <citation type="submission" date="2020-09" db="EMBL/GenBank/DDBJ databases">
        <authorList>
            <person name="Sun Q."/>
            <person name="Ohkuma M."/>
        </authorList>
    </citation>
    <scope>NUCLEOTIDE SEQUENCE</scope>
    <source>
        <strain evidence="2">JCM 4646</strain>
    </source>
</reference>
<dbReference type="Proteomes" id="UP000617734">
    <property type="component" value="Unassembled WGS sequence"/>
</dbReference>
<reference evidence="2" key="1">
    <citation type="journal article" date="2014" name="Int. J. Syst. Evol. Microbiol.">
        <title>Complete genome sequence of Corynebacterium casei LMG S-19264T (=DSM 44701T), isolated from a smear-ripened cheese.</title>
        <authorList>
            <consortium name="US DOE Joint Genome Institute (JGI-PGF)"/>
            <person name="Walter F."/>
            <person name="Albersmeier A."/>
            <person name="Kalinowski J."/>
            <person name="Ruckert C."/>
        </authorList>
    </citation>
    <scope>NUCLEOTIDE SEQUENCE</scope>
    <source>
        <strain evidence="2">JCM 4646</strain>
    </source>
</reference>
<name>A0A919KQH1_9ACTN</name>
<keyword evidence="1" id="KW-0802">TPR repeat</keyword>
<dbReference type="SMART" id="SM00671">
    <property type="entry name" value="SEL1"/>
    <property type="match status" value="3"/>
</dbReference>
<dbReference type="InterPro" id="IPR050767">
    <property type="entry name" value="Sel1_AlgK"/>
</dbReference>
<evidence type="ECO:0000313" key="2">
    <source>
        <dbReference type="EMBL" id="GHH68478.1"/>
    </source>
</evidence>
<dbReference type="GeneID" id="95353008"/>